<dbReference type="OrthoDB" id="9803968at2"/>
<dbReference type="GO" id="GO:0016878">
    <property type="term" value="F:acid-thiol ligase activity"/>
    <property type="evidence" value="ECO:0007669"/>
    <property type="project" value="UniProtKB-ARBA"/>
</dbReference>
<proteinExistence type="predicted"/>
<dbReference type="InterPro" id="IPR050237">
    <property type="entry name" value="ATP-dep_AMP-bd_enzyme"/>
</dbReference>
<dbReference type="Gene3D" id="3.40.50.12780">
    <property type="entry name" value="N-terminal domain of ligase-like"/>
    <property type="match status" value="1"/>
</dbReference>
<dbReference type="Gene3D" id="3.30.300.30">
    <property type="match status" value="1"/>
</dbReference>
<keyword evidence="1" id="KW-0436">Ligase</keyword>
<feature type="domain" description="AMP-binding enzyme C-terminal" evidence="3">
    <location>
        <begin position="446"/>
        <end position="523"/>
    </location>
</feature>
<organism evidence="4 5">
    <name type="scientific">Saccharomonospora cyanea NA-134</name>
    <dbReference type="NCBI Taxonomy" id="882082"/>
    <lineage>
        <taxon>Bacteria</taxon>
        <taxon>Bacillati</taxon>
        <taxon>Actinomycetota</taxon>
        <taxon>Actinomycetes</taxon>
        <taxon>Pseudonocardiales</taxon>
        <taxon>Pseudonocardiaceae</taxon>
        <taxon>Saccharomonospora</taxon>
    </lineage>
</organism>
<dbReference type="PROSITE" id="PS00455">
    <property type="entry name" value="AMP_BINDING"/>
    <property type="match status" value="1"/>
</dbReference>
<dbReference type="PANTHER" id="PTHR43767:SF1">
    <property type="entry name" value="NONRIBOSOMAL PEPTIDE SYNTHASE PES1 (EUROFUNG)-RELATED"/>
    <property type="match status" value="1"/>
</dbReference>
<gene>
    <name evidence="4" type="ORF">SaccyDRAFT_2850</name>
</gene>
<dbReference type="SUPFAM" id="SSF56801">
    <property type="entry name" value="Acetyl-CoA synthetase-like"/>
    <property type="match status" value="1"/>
</dbReference>
<dbReference type="Proteomes" id="UP000002791">
    <property type="component" value="Chromosome"/>
</dbReference>
<reference evidence="4 5" key="1">
    <citation type="submission" date="2011-11" db="EMBL/GenBank/DDBJ databases">
        <title>The Noncontiguous Finished sequence of Saccharomonospora cyanea NA-134.</title>
        <authorList>
            <consortium name="US DOE Joint Genome Institute"/>
            <person name="Lucas S."/>
            <person name="Han J."/>
            <person name="Lapidus A."/>
            <person name="Cheng J.-F."/>
            <person name="Goodwin L."/>
            <person name="Pitluck S."/>
            <person name="Peters L."/>
            <person name="Ovchinnikova G."/>
            <person name="Lu M."/>
            <person name="Detter J.C."/>
            <person name="Han C."/>
            <person name="Tapia R."/>
            <person name="Land M."/>
            <person name="Hauser L."/>
            <person name="Kyrpides N."/>
            <person name="Ivanova N."/>
            <person name="Pagani I."/>
            <person name="Brambilla E.-M."/>
            <person name="Klenk H.-P."/>
            <person name="Woyke T."/>
        </authorList>
    </citation>
    <scope>NUCLEOTIDE SEQUENCE [LARGE SCALE GENOMIC DNA]</scope>
    <source>
        <strain evidence="4 5">NA-134</strain>
    </source>
</reference>
<dbReference type="AlphaFoldDB" id="H5XHL6"/>
<evidence type="ECO:0000313" key="5">
    <source>
        <dbReference type="Proteomes" id="UP000002791"/>
    </source>
</evidence>
<name>H5XHL6_9PSEU</name>
<evidence type="ECO:0000256" key="1">
    <source>
        <dbReference type="ARBA" id="ARBA00022598"/>
    </source>
</evidence>
<dbReference type="Pfam" id="PF13193">
    <property type="entry name" value="AMP-binding_C"/>
    <property type="match status" value="1"/>
</dbReference>
<dbReference type="STRING" id="882082.SaccyDRAFT_2850"/>
<dbReference type="InterPro" id="IPR042099">
    <property type="entry name" value="ANL_N_sf"/>
</dbReference>
<dbReference type="FunFam" id="2.30.38.10:FF:000003">
    <property type="entry name" value="Vibriobactin-specific 2,3-dihydroxybenzoate-AMP ligase"/>
    <property type="match status" value="1"/>
</dbReference>
<evidence type="ECO:0000313" key="4">
    <source>
        <dbReference type="EMBL" id="EHR61696.1"/>
    </source>
</evidence>
<protein>
    <submittedName>
        <fullName evidence="4">Peptide arylation enzyme</fullName>
    </submittedName>
</protein>
<keyword evidence="5" id="KW-1185">Reference proteome</keyword>
<dbReference type="HOGENOM" id="CLU_000022_59_7_11"/>
<evidence type="ECO:0000259" key="2">
    <source>
        <dbReference type="Pfam" id="PF00501"/>
    </source>
</evidence>
<dbReference type="PANTHER" id="PTHR43767">
    <property type="entry name" value="LONG-CHAIN-FATTY-ACID--COA LIGASE"/>
    <property type="match status" value="1"/>
</dbReference>
<evidence type="ECO:0000259" key="3">
    <source>
        <dbReference type="Pfam" id="PF13193"/>
    </source>
</evidence>
<dbReference type="eggNOG" id="COG1021">
    <property type="taxonomic scope" value="Bacteria"/>
</dbReference>
<dbReference type="InterPro" id="IPR020845">
    <property type="entry name" value="AMP-binding_CS"/>
</dbReference>
<dbReference type="RefSeq" id="WP_005457018.1">
    <property type="nucleotide sequence ID" value="NZ_CM001440.1"/>
</dbReference>
<dbReference type="EMBL" id="CM001440">
    <property type="protein sequence ID" value="EHR61696.1"/>
    <property type="molecule type" value="Genomic_DNA"/>
</dbReference>
<accession>H5XHL6</accession>
<dbReference type="InterPro" id="IPR000873">
    <property type="entry name" value="AMP-dep_synth/lig_dom"/>
</dbReference>
<feature type="domain" description="AMP-dependent synthetase/ligase" evidence="2">
    <location>
        <begin position="34"/>
        <end position="395"/>
    </location>
</feature>
<sequence length="545" mass="58757">MLEGTVPVPREFAARYRREGYWIGRTLADLARPQARTDGTRTAVVTARERLTYRELDERADRLAAGFSSLGFGANDRVVVQLPNRPEFVLTCLALFRLGVIPVLALPSHRRDELVSLCEHTEAVALVVPDVHQRFDHRTLAREVRDGVPGLKHLLVAGDPDGLTGLAELAEAAPSEPETPGPEPSDVAVLLLSGGTSGRPKLIPRTHDDYALQGRLSATAMNFDERGVYLAALPAAHNAAFGCPGVLGTLQVGGTVVLAGSPSPDEAFPLLHGEGVTLTTLMPAHLSLWTELADVLPSRAEGLVVEVGGAMLDPEVARRAEAALGVTVSRWFGITEGVMCCTRPDEPEELRLGTDGRPLCEADEIRIVDSEGHDVPDGHDGELLLRGPYTLRGYYRAPEHNAASFTEDGFFRTGDLARRTPTGHLVISGRIKDVINRGGEKVSTAEVERHVRSHPAVAEVSAVAVPDASLGEKSCVFVIPVPGTEPPTLSDLRTHLTQRGCADYKLPDHLRLVSELPKTPVGKVDTKRLRAEFVAGRKEPSHVTD</sequence>
<dbReference type="Pfam" id="PF00501">
    <property type="entry name" value="AMP-binding"/>
    <property type="match status" value="1"/>
</dbReference>
<dbReference type="InterPro" id="IPR045851">
    <property type="entry name" value="AMP-bd_C_sf"/>
</dbReference>
<dbReference type="InterPro" id="IPR025110">
    <property type="entry name" value="AMP-bd_C"/>
</dbReference>